<organism evidence="2 3">
    <name type="scientific">Actinomadura macrotermitis</name>
    <dbReference type="NCBI Taxonomy" id="2585200"/>
    <lineage>
        <taxon>Bacteria</taxon>
        <taxon>Bacillati</taxon>
        <taxon>Actinomycetota</taxon>
        <taxon>Actinomycetes</taxon>
        <taxon>Streptosporangiales</taxon>
        <taxon>Thermomonosporaceae</taxon>
        <taxon>Actinomadura</taxon>
    </lineage>
</organism>
<gene>
    <name evidence="2" type="ORF">ACRB68_22800</name>
</gene>
<proteinExistence type="predicted"/>
<sequence length="120" mass="13202">MDEEDPLTPCDVTTGFFVLARCGRPAVVGCPRCGRPVCDRHAGPQGLCPECAGPQNDDPYDPRWAGGYRRRYYSSSSQTYNDTTWYSSFDDYDRGGFNTGDDYSYGSGDFGDDDGGFVDS</sequence>
<accession>A0A7K0BSS7</accession>
<evidence type="ECO:0000256" key="1">
    <source>
        <dbReference type="SAM" id="MobiDB-lite"/>
    </source>
</evidence>
<dbReference type="EMBL" id="WEGH01000001">
    <property type="protein sequence ID" value="MQY04229.1"/>
    <property type="molecule type" value="Genomic_DNA"/>
</dbReference>
<keyword evidence="3" id="KW-1185">Reference proteome</keyword>
<comment type="caution">
    <text evidence="2">The sequence shown here is derived from an EMBL/GenBank/DDBJ whole genome shotgun (WGS) entry which is preliminary data.</text>
</comment>
<dbReference type="Proteomes" id="UP000487268">
    <property type="component" value="Unassembled WGS sequence"/>
</dbReference>
<feature type="region of interest" description="Disordered" evidence="1">
    <location>
        <begin position="100"/>
        <end position="120"/>
    </location>
</feature>
<feature type="compositionally biased region" description="Acidic residues" evidence="1">
    <location>
        <begin position="110"/>
        <end position="120"/>
    </location>
</feature>
<evidence type="ECO:0000313" key="2">
    <source>
        <dbReference type="EMBL" id="MQY04229.1"/>
    </source>
</evidence>
<name>A0A7K0BSS7_9ACTN</name>
<protein>
    <submittedName>
        <fullName evidence="2">Uncharacterized protein</fullName>
    </submittedName>
</protein>
<dbReference type="AlphaFoldDB" id="A0A7K0BSS7"/>
<evidence type="ECO:0000313" key="3">
    <source>
        <dbReference type="Proteomes" id="UP000487268"/>
    </source>
</evidence>
<reference evidence="2 3" key="1">
    <citation type="submission" date="2019-10" db="EMBL/GenBank/DDBJ databases">
        <title>Actinomadura rubteroloni sp. nov. and Actinomadura macrotermitis sp. nov., isolated from the gut of fungus growing-termite Macrotermes natalensis.</title>
        <authorList>
            <person name="Benndorf R."/>
            <person name="Martin K."/>
            <person name="Kuefner M."/>
            <person name="De Beer W."/>
            <person name="Kaster A.-K."/>
            <person name="Vollmers J."/>
            <person name="Poulsen M."/>
            <person name="Beemelmanns C."/>
        </authorList>
    </citation>
    <scope>NUCLEOTIDE SEQUENCE [LARGE SCALE GENOMIC DNA]</scope>
    <source>
        <strain evidence="2 3">RB68</strain>
    </source>
</reference>